<evidence type="ECO:0008006" key="12">
    <source>
        <dbReference type="Google" id="ProtNLM"/>
    </source>
</evidence>
<evidence type="ECO:0000313" key="11">
    <source>
        <dbReference type="Proteomes" id="UP000324241"/>
    </source>
</evidence>
<feature type="region of interest" description="Disordered" evidence="8">
    <location>
        <begin position="528"/>
        <end position="614"/>
    </location>
</feature>
<evidence type="ECO:0000256" key="8">
    <source>
        <dbReference type="SAM" id="MobiDB-lite"/>
    </source>
</evidence>
<evidence type="ECO:0000313" key="10">
    <source>
        <dbReference type="EMBL" id="KAA8645789.1"/>
    </source>
</evidence>
<dbReference type="Proteomes" id="UP000324241">
    <property type="component" value="Unassembled WGS sequence"/>
</dbReference>
<feature type="transmembrane region" description="Helical" evidence="9">
    <location>
        <begin position="738"/>
        <end position="755"/>
    </location>
</feature>
<reference evidence="10 11" key="1">
    <citation type="submission" date="2019-08" db="EMBL/GenBank/DDBJ databases">
        <title>The genome sequence of a newly discovered highly antifungal drug resistant Aspergillus species, Aspergillus tanneri NIH 1004.</title>
        <authorList>
            <person name="Mounaud S."/>
            <person name="Singh I."/>
            <person name="Joardar V."/>
            <person name="Pakala S."/>
            <person name="Pakala S."/>
            <person name="Venepally P."/>
            <person name="Chung J.K."/>
            <person name="Losada L."/>
            <person name="Nierman W.C."/>
        </authorList>
    </citation>
    <scope>NUCLEOTIDE SEQUENCE [LARGE SCALE GENOMIC DNA]</scope>
    <source>
        <strain evidence="10 11">NIH1004</strain>
    </source>
</reference>
<dbReference type="InterPro" id="IPR009450">
    <property type="entry name" value="Plno_GlcNAc_GPI2"/>
</dbReference>
<comment type="similarity">
    <text evidence="3">Belongs to the PIGC family.</text>
</comment>
<dbReference type="Pfam" id="PF06432">
    <property type="entry name" value="GPI2"/>
    <property type="match status" value="1"/>
</dbReference>
<evidence type="ECO:0000256" key="5">
    <source>
        <dbReference type="ARBA" id="ARBA00022692"/>
    </source>
</evidence>
<evidence type="ECO:0000256" key="1">
    <source>
        <dbReference type="ARBA" id="ARBA00004141"/>
    </source>
</evidence>
<feature type="compositionally biased region" description="Acidic residues" evidence="8">
    <location>
        <begin position="220"/>
        <end position="246"/>
    </location>
</feature>
<comment type="pathway">
    <text evidence="2">Glycolipid biosynthesis; glycosylphosphatidylinositol-anchor biosynthesis.</text>
</comment>
<dbReference type="RefSeq" id="XP_033425150.1">
    <property type="nucleotide sequence ID" value="XM_033571835.1"/>
</dbReference>
<evidence type="ECO:0000256" key="3">
    <source>
        <dbReference type="ARBA" id="ARBA00008321"/>
    </source>
</evidence>
<keyword evidence="5 9" id="KW-0812">Transmembrane</keyword>
<name>A0A5M9MMU9_9EURO</name>
<feature type="compositionally biased region" description="Low complexity" evidence="8">
    <location>
        <begin position="534"/>
        <end position="548"/>
    </location>
</feature>
<evidence type="ECO:0000256" key="7">
    <source>
        <dbReference type="ARBA" id="ARBA00023136"/>
    </source>
</evidence>
<accession>A0A5M9MMU9</accession>
<gene>
    <name evidence="10" type="ORF">ATNIH1004_007209</name>
</gene>
<dbReference type="UniPathway" id="UPA00196"/>
<dbReference type="PANTHER" id="PTHR12982">
    <property type="entry name" value="PHOSPHATIDYLINOSITOL GLYCAN, CLASS C"/>
    <property type="match status" value="1"/>
</dbReference>
<dbReference type="VEuPathDB" id="FungiDB:EYZ11_006741"/>
<protein>
    <recommendedName>
        <fullName evidence="12">Phosphatidylinositol N-acetylglucosaminyltransferase subunit C</fullName>
    </recommendedName>
</protein>
<evidence type="ECO:0000256" key="9">
    <source>
        <dbReference type="SAM" id="Phobius"/>
    </source>
</evidence>
<feature type="region of interest" description="Disordered" evidence="8">
    <location>
        <begin position="177"/>
        <end position="265"/>
    </location>
</feature>
<evidence type="ECO:0000256" key="6">
    <source>
        <dbReference type="ARBA" id="ARBA00022989"/>
    </source>
</evidence>
<comment type="subcellular location">
    <subcellularLocation>
        <location evidence="1">Membrane</location>
        <topology evidence="1">Multi-pass membrane protein</topology>
    </subcellularLocation>
</comment>
<feature type="region of interest" description="Disordered" evidence="8">
    <location>
        <begin position="1"/>
        <end position="36"/>
    </location>
</feature>
<sequence length="811" mass="88956">MSSQPAVLSHDESENERKPSISPETTQRIVKPKYPPFCGPNRPVPEHILDLLDEHHRQNGTQPPACALSDHRTVCKSKVFDRQGRELGFNQFSIVLPCQYSIIVLYQPNGAAKLAKGLFPYRMRHGSYLRGWLGIDKGFESECSAIRVFSHDLHAIKYNNEAWAALEIALSKQTKEAPAPATVSSTPQNKRPRESLRLTNRTNENGSTAVNTHSHADASADSDESELSIDGSEESSSDETSDEEQPEATQLAKKRRTTPRSPVAAAAKSPQVVFKLVSYKSGAIRCFPLDECKTGKDLFRKARDFFHLFDRSADVKILSCQIMSQQMQHYLFEGSEGEFSLLVDQPRALPDPSRLAPEDAYCSQSLTRIRTASEYDESIRVLNGTAGTVASAAALRPPPAVPGRKEVRKVRGTSRRRRRKGAWKKLLWVKQSYPDNYTDTETFLDHLQRNPRVRPYDFWPLVADSTVIVQHVCSVIIFVCCFVGIVHCRVSPVSVVCWGSVGSAIGWILWDSWMLQEQGEVLHAGDRVLEGDDGSSSSSMTSSGHPSGVWPNGQQHKDTGQVHGLGLSMSNESGEPLGRSSAVEGNDGAQEPASPSPGQMAGFATRPDTSKSSLLSARNRQRLSTVKSAFLIYCALLGLSPILKSLTKSTASDSIWTLSCWLLIINIFSFDYGSGEGAGATNFPASLSTNAAVMASTVLASRLPSTTHVFSLMLFSMEVFGLFPIFRRQLRRISWTGHVLLTLVLVIVAGGAVGITLRGGWAAAVVGSILGSILTALAMGGCSWWLISLQKYKNVVTGPWDPARPIIRRWD</sequence>
<feature type="compositionally biased region" description="Basic and acidic residues" evidence="8">
    <location>
        <begin position="9"/>
        <end position="19"/>
    </location>
</feature>
<feature type="compositionally biased region" description="Polar residues" evidence="8">
    <location>
        <begin position="197"/>
        <end position="212"/>
    </location>
</feature>
<keyword evidence="7 9" id="KW-0472">Membrane</keyword>
<dbReference type="GO" id="GO:0000506">
    <property type="term" value="C:glycosylphosphatidylinositol-N-acetylglucosaminyltransferase (GPI-GnT) complex"/>
    <property type="evidence" value="ECO:0007669"/>
    <property type="project" value="TreeGrafter"/>
</dbReference>
<organism evidence="10 11">
    <name type="scientific">Aspergillus tanneri</name>
    <dbReference type="NCBI Taxonomy" id="1220188"/>
    <lineage>
        <taxon>Eukaryota</taxon>
        <taxon>Fungi</taxon>
        <taxon>Dikarya</taxon>
        <taxon>Ascomycota</taxon>
        <taxon>Pezizomycotina</taxon>
        <taxon>Eurotiomycetes</taxon>
        <taxon>Eurotiomycetidae</taxon>
        <taxon>Eurotiales</taxon>
        <taxon>Aspergillaceae</taxon>
        <taxon>Aspergillus</taxon>
        <taxon>Aspergillus subgen. Circumdati</taxon>
    </lineage>
</organism>
<proteinExistence type="inferred from homology"/>
<dbReference type="GO" id="GO:0006506">
    <property type="term" value="P:GPI anchor biosynthetic process"/>
    <property type="evidence" value="ECO:0007669"/>
    <property type="project" value="UniProtKB-UniPathway"/>
</dbReference>
<evidence type="ECO:0000256" key="4">
    <source>
        <dbReference type="ARBA" id="ARBA00022502"/>
    </source>
</evidence>
<dbReference type="OrthoDB" id="196709at2759"/>
<dbReference type="AlphaFoldDB" id="A0A5M9MMU9"/>
<feature type="transmembrane region" description="Helical" evidence="9">
    <location>
        <begin position="709"/>
        <end position="726"/>
    </location>
</feature>
<dbReference type="PANTHER" id="PTHR12982:SF0">
    <property type="entry name" value="PHOSPHATIDYLINOSITOL N-ACETYLGLUCOSAMINYLTRANSFERASE SUBUNIT C"/>
    <property type="match status" value="1"/>
</dbReference>
<keyword evidence="4" id="KW-0337">GPI-anchor biosynthesis</keyword>
<dbReference type="GeneID" id="54329911"/>
<keyword evidence="6 9" id="KW-1133">Transmembrane helix</keyword>
<feature type="transmembrane region" description="Helical" evidence="9">
    <location>
        <begin position="761"/>
        <end position="787"/>
    </location>
</feature>
<dbReference type="EMBL" id="QUQM01000007">
    <property type="protein sequence ID" value="KAA8645789.1"/>
    <property type="molecule type" value="Genomic_DNA"/>
</dbReference>
<evidence type="ECO:0000256" key="2">
    <source>
        <dbReference type="ARBA" id="ARBA00004687"/>
    </source>
</evidence>
<comment type="caution">
    <text evidence="10">The sequence shown here is derived from an EMBL/GenBank/DDBJ whole genome shotgun (WGS) entry which is preliminary data.</text>
</comment>